<gene>
    <name evidence="1" type="ORF">FCI23_21630</name>
</gene>
<dbReference type="RefSeq" id="WP_136725582.1">
    <property type="nucleotide sequence ID" value="NZ_SUMC01000020.1"/>
</dbReference>
<keyword evidence="2" id="KW-1185">Reference proteome</keyword>
<evidence type="ECO:0000313" key="1">
    <source>
        <dbReference type="EMBL" id="TKA09708.1"/>
    </source>
</evidence>
<reference evidence="1 2" key="1">
    <citation type="submission" date="2019-04" db="EMBL/GenBank/DDBJ databases">
        <title>Streptomyces oryziradicis sp. nov., a novel actinomycete isolated from rhizosphere soil of rice (Oryza sativa L.).</title>
        <authorList>
            <person name="Li C."/>
        </authorList>
    </citation>
    <scope>NUCLEOTIDE SEQUENCE [LARGE SCALE GENOMIC DNA]</scope>
    <source>
        <strain evidence="1 2">NEAU-C40</strain>
    </source>
</reference>
<organism evidence="1 2">
    <name type="scientific">Actinacidiphila oryziradicis</name>
    <dbReference type="NCBI Taxonomy" id="2571141"/>
    <lineage>
        <taxon>Bacteria</taxon>
        <taxon>Bacillati</taxon>
        <taxon>Actinomycetota</taxon>
        <taxon>Actinomycetes</taxon>
        <taxon>Kitasatosporales</taxon>
        <taxon>Streptomycetaceae</taxon>
        <taxon>Actinacidiphila</taxon>
    </lineage>
</organism>
<sequence length="248" mass="26847">MLLVTDSRISRLVELPARRGGLLRMRVHLPCAKGVVGIAEVRTLLVGDVLLRAVEANGVQVVHEIVHPELPPEQAKALDRAVTALGIHRPADAVGSAQVHVFGEKQGQTPTEGIWIEVGPVRQSVADIPGLDEGDGADPLVTRLALLSHAYGRPFALTAQRLADAERTLRQWRHRVAEWARAPSRPIPDDIRRQARATLAEDLGTPALLGVLRGVEAAPEMAEGAKFETFAHLDRVLGLELIRDVGRG</sequence>
<proteinExistence type="predicted"/>
<dbReference type="AlphaFoldDB" id="A0A4U0SL06"/>
<protein>
    <recommendedName>
        <fullName evidence="3">Cysteinyl-tRNA synthetase</fullName>
    </recommendedName>
</protein>
<dbReference type="OrthoDB" id="4458334at2"/>
<dbReference type="Proteomes" id="UP000305778">
    <property type="component" value="Unassembled WGS sequence"/>
</dbReference>
<evidence type="ECO:0000313" key="2">
    <source>
        <dbReference type="Proteomes" id="UP000305778"/>
    </source>
</evidence>
<accession>A0A4U0SL06</accession>
<comment type="caution">
    <text evidence="1">The sequence shown here is derived from an EMBL/GenBank/DDBJ whole genome shotgun (WGS) entry which is preliminary data.</text>
</comment>
<dbReference type="Gene3D" id="1.20.120.640">
    <property type="entry name" value="Anticodon-binding domain of a subclass of class I aminoacyl-tRNA synthetases"/>
    <property type="match status" value="1"/>
</dbReference>
<evidence type="ECO:0008006" key="3">
    <source>
        <dbReference type="Google" id="ProtNLM"/>
    </source>
</evidence>
<name>A0A4U0SL06_9ACTN</name>
<dbReference type="EMBL" id="SUMC01000020">
    <property type="protein sequence ID" value="TKA09708.1"/>
    <property type="molecule type" value="Genomic_DNA"/>
</dbReference>